<reference evidence="7" key="1">
    <citation type="submission" date="2021-12" db="EMBL/GenBank/DDBJ databases">
        <title>Convergent genome expansion in fungi linked to evolution of root-endophyte symbiosis.</title>
        <authorList>
            <consortium name="DOE Joint Genome Institute"/>
            <person name="Ke Y.-H."/>
            <person name="Bonito G."/>
            <person name="Liao H.-L."/>
            <person name="Looney B."/>
            <person name="Rojas-Flechas A."/>
            <person name="Nash J."/>
            <person name="Hameed K."/>
            <person name="Schadt C."/>
            <person name="Martin F."/>
            <person name="Crous P.W."/>
            <person name="Miettinen O."/>
            <person name="Magnuson J.K."/>
            <person name="Labbe J."/>
            <person name="Jacobson D."/>
            <person name="Doktycz M.J."/>
            <person name="Veneault-Fourrey C."/>
            <person name="Kuo A."/>
            <person name="Mondo S."/>
            <person name="Calhoun S."/>
            <person name="Riley R."/>
            <person name="Ohm R."/>
            <person name="LaButti K."/>
            <person name="Andreopoulos B."/>
            <person name="Pangilinan J."/>
            <person name="Nolan M."/>
            <person name="Tritt A."/>
            <person name="Clum A."/>
            <person name="Lipzen A."/>
            <person name="Daum C."/>
            <person name="Barry K."/>
            <person name="Grigoriev I.V."/>
            <person name="Vilgalys R."/>
        </authorList>
    </citation>
    <scope>NUCLEOTIDE SEQUENCE</scope>
    <source>
        <strain evidence="7">PMI_201</strain>
    </source>
</reference>
<dbReference type="InterPro" id="IPR045063">
    <property type="entry name" value="Dynamin_N"/>
</dbReference>
<dbReference type="GO" id="GO:0003924">
    <property type="term" value="F:GTPase activity"/>
    <property type="evidence" value="ECO:0007669"/>
    <property type="project" value="InterPro"/>
</dbReference>
<dbReference type="Pfam" id="PF01031">
    <property type="entry name" value="Dynamin_M"/>
    <property type="match status" value="1"/>
</dbReference>
<keyword evidence="1" id="KW-0547">Nucleotide-binding</keyword>
<dbReference type="GO" id="GO:0005739">
    <property type="term" value="C:mitochondrion"/>
    <property type="evidence" value="ECO:0007669"/>
    <property type="project" value="TreeGrafter"/>
</dbReference>
<dbReference type="RefSeq" id="XP_046073981.1">
    <property type="nucleotide sequence ID" value="XM_046220068.1"/>
</dbReference>
<evidence type="ECO:0000256" key="1">
    <source>
        <dbReference type="ARBA" id="ARBA00022741"/>
    </source>
</evidence>
<evidence type="ECO:0000259" key="6">
    <source>
        <dbReference type="PROSITE" id="PS51718"/>
    </source>
</evidence>
<feature type="coiled-coil region" evidence="3">
    <location>
        <begin position="311"/>
        <end position="342"/>
    </location>
</feature>
<proteinExistence type="predicted"/>
<dbReference type="FunFam" id="3.40.50.300:FF:001425">
    <property type="entry name" value="Dynamin GTPase, putative"/>
    <property type="match status" value="1"/>
</dbReference>
<accession>A0AAD4KYP9</accession>
<organism evidence="7 8">
    <name type="scientific">Talaromyces proteolyticus</name>
    <dbReference type="NCBI Taxonomy" id="1131652"/>
    <lineage>
        <taxon>Eukaryota</taxon>
        <taxon>Fungi</taxon>
        <taxon>Dikarya</taxon>
        <taxon>Ascomycota</taxon>
        <taxon>Pezizomycotina</taxon>
        <taxon>Eurotiomycetes</taxon>
        <taxon>Eurotiomycetidae</taxon>
        <taxon>Eurotiales</taxon>
        <taxon>Trichocomaceae</taxon>
        <taxon>Talaromyces</taxon>
        <taxon>Talaromyces sect. Bacilispori</taxon>
    </lineage>
</organism>
<dbReference type="InterPro" id="IPR030381">
    <property type="entry name" value="G_DYNAMIN_dom"/>
</dbReference>
<dbReference type="GO" id="GO:0016020">
    <property type="term" value="C:membrane"/>
    <property type="evidence" value="ECO:0007669"/>
    <property type="project" value="TreeGrafter"/>
</dbReference>
<dbReference type="InterPro" id="IPR020850">
    <property type="entry name" value="GED_dom"/>
</dbReference>
<feature type="domain" description="Dynamin-type G" evidence="6">
    <location>
        <begin position="32"/>
        <end position="319"/>
    </location>
</feature>
<dbReference type="PRINTS" id="PR00195">
    <property type="entry name" value="DYNAMIN"/>
</dbReference>
<keyword evidence="7" id="KW-0378">Hydrolase</keyword>
<keyword evidence="8" id="KW-1185">Reference proteome</keyword>
<feature type="domain" description="GED" evidence="5">
    <location>
        <begin position="609"/>
        <end position="700"/>
    </location>
</feature>
<dbReference type="GO" id="GO:0008017">
    <property type="term" value="F:microtubule binding"/>
    <property type="evidence" value="ECO:0007669"/>
    <property type="project" value="TreeGrafter"/>
</dbReference>
<dbReference type="InterPro" id="IPR027417">
    <property type="entry name" value="P-loop_NTPase"/>
</dbReference>
<dbReference type="PROSITE" id="PS51718">
    <property type="entry name" value="G_DYNAMIN_2"/>
    <property type="match status" value="1"/>
</dbReference>
<protein>
    <submittedName>
        <fullName evidence="7">P-loop containing nucleoside triphosphate hydrolase protein</fullName>
    </submittedName>
</protein>
<feature type="compositionally biased region" description="Polar residues" evidence="4">
    <location>
        <begin position="745"/>
        <end position="782"/>
    </location>
</feature>
<dbReference type="SUPFAM" id="SSF52540">
    <property type="entry name" value="P-loop containing nucleoside triphosphate hydrolases"/>
    <property type="match status" value="1"/>
</dbReference>
<comment type="caution">
    <text evidence="7">The sequence shown here is derived from an EMBL/GenBank/DDBJ whole genome shotgun (WGS) entry which is preliminary data.</text>
</comment>
<dbReference type="SMART" id="SM00053">
    <property type="entry name" value="DYNc"/>
    <property type="match status" value="1"/>
</dbReference>
<name>A0AAD4KYP9_9EURO</name>
<dbReference type="EMBL" id="JAJTJA010000004">
    <property type="protein sequence ID" value="KAH8700275.1"/>
    <property type="molecule type" value="Genomic_DNA"/>
</dbReference>
<dbReference type="GO" id="GO:0005874">
    <property type="term" value="C:microtubule"/>
    <property type="evidence" value="ECO:0007669"/>
    <property type="project" value="TreeGrafter"/>
</dbReference>
<dbReference type="InterPro" id="IPR000375">
    <property type="entry name" value="Dynamin_stalk"/>
</dbReference>
<dbReference type="PANTHER" id="PTHR11566:SF149">
    <property type="entry name" value="GTPASE, PUTATIVE (AFU_ORTHOLOGUE AFUA_6G11890)-RELATED"/>
    <property type="match status" value="1"/>
</dbReference>
<dbReference type="PROSITE" id="PS51388">
    <property type="entry name" value="GED"/>
    <property type="match status" value="1"/>
</dbReference>
<feature type="region of interest" description="Disordered" evidence="4">
    <location>
        <begin position="797"/>
        <end position="816"/>
    </location>
</feature>
<evidence type="ECO:0000313" key="8">
    <source>
        <dbReference type="Proteomes" id="UP001201262"/>
    </source>
</evidence>
<dbReference type="PANTHER" id="PTHR11566">
    <property type="entry name" value="DYNAMIN"/>
    <property type="match status" value="1"/>
</dbReference>
<dbReference type="InterPro" id="IPR022812">
    <property type="entry name" value="Dynamin"/>
</dbReference>
<evidence type="ECO:0000259" key="5">
    <source>
        <dbReference type="PROSITE" id="PS51388"/>
    </source>
</evidence>
<dbReference type="Pfam" id="PF00350">
    <property type="entry name" value="Dynamin_N"/>
    <property type="match status" value="1"/>
</dbReference>
<dbReference type="GO" id="GO:0048312">
    <property type="term" value="P:intracellular distribution of mitochondria"/>
    <property type="evidence" value="ECO:0007669"/>
    <property type="project" value="TreeGrafter"/>
</dbReference>
<dbReference type="InterPro" id="IPR001401">
    <property type="entry name" value="Dynamin_GTPase"/>
</dbReference>
<evidence type="ECO:0000256" key="3">
    <source>
        <dbReference type="SAM" id="Coils"/>
    </source>
</evidence>
<dbReference type="Proteomes" id="UP001201262">
    <property type="component" value="Unassembled WGS sequence"/>
</dbReference>
<dbReference type="GO" id="GO:0006897">
    <property type="term" value="P:endocytosis"/>
    <property type="evidence" value="ECO:0007669"/>
    <property type="project" value="TreeGrafter"/>
</dbReference>
<dbReference type="GeneID" id="70250355"/>
<gene>
    <name evidence="7" type="ORF">BGW36DRAFT_425105</name>
</gene>
<evidence type="ECO:0000256" key="2">
    <source>
        <dbReference type="ARBA" id="ARBA00023134"/>
    </source>
</evidence>
<dbReference type="GO" id="GO:0016559">
    <property type="term" value="P:peroxisome fission"/>
    <property type="evidence" value="ECO:0007669"/>
    <property type="project" value="TreeGrafter"/>
</dbReference>
<dbReference type="GO" id="GO:0005525">
    <property type="term" value="F:GTP binding"/>
    <property type="evidence" value="ECO:0007669"/>
    <property type="project" value="InterPro"/>
</dbReference>
<sequence length="816" mass="91854">MTEDKASSQLQSQQGGLLDKIDELRNIGVGGIVELPQLIVCGSQSSGKSSVLEAISRVQFPAKGSVCTRFATEVVLRRSPTPNIKISIEPGPSRQSKQERDRLRDFRPGAFHDGKDLPPLIEKAKECMGIDEADHMGFSDDVLRVEISGPDKPELTLVDLPGLYSSTSQDQSKEGISMVRSLTERYMRNSRSIILAVISAKMDYHLQEILDLAEKFDPGRERTLAIITKPDSLEERSEDEDIYLQFMQNKKVHLKQGWHALHNRSHKTRGTSDDARDRLEKEFFERGRWASISRSFVGIDSLRHRLSHILLNHIEENLPQMLSEIEEKINERKQELSKLGESRSNIRQQKGFLHNISRTFDHITADALLGRYTDPFFGDEMEYSRLRAVIRELNEQFVDAMSIGGSRRIIVNKGEKERIELDRDNARYNGYLKDWSANYISRDDLEIEVAESARMNRGIELPGTANQHQVGRLFRDQSNPWEELARTHITEAWGAVKCFVMLVLQHLTDKHTCSLIFVKVLEPKLETMKNAVLDKLEELTSHIKRGHPLPVGREFLIRLQKARSIRESPQLYEQLKAAGVQEDQRLVFDQTSLKKVCSQVQTSGDEFAATDIIDQMVAYYDTAIVTFVDNVVTLGIENCLLNPLKSIFTGQTINEMDDSEVQALAAEPIFVQKEREHLSRELEKLDIGRRTLAPFARTARSHPLRPAFDKNGSDFLPSSGGQSPFQPPVNGKPSETGGSAGTKGLFNQQNGTPVKSNEKTPPSTLFSRSYGSPNPSDTNGIFSFNIKPVGTSEPVPFFGNGIYPPPTRTSTVTSDL</sequence>
<dbReference type="Gene3D" id="3.40.50.300">
    <property type="entry name" value="P-loop containing nucleotide triphosphate hydrolases"/>
    <property type="match status" value="1"/>
</dbReference>
<dbReference type="GO" id="GO:0000266">
    <property type="term" value="P:mitochondrial fission"/>
    <property type="evidence" value="ECO:0007669"/>
    <property type="project" value="TreeGrafter"/>
</dbReference>
<evidence type="ECO:0000256" key="4">
    <source>
        <dbReference type="SAM" id="MobiDB-lite"/>
    </source>
</evidence>
<dbReference type="AlphaFoldDB" id="A0AAD4KYP9"/>
<keyword evidence="3" id="KW-0175">Coiled coil</keyword>
<keyword evidence="2" id="KW-0342">GTP-binding</keyword>
<dbReference type="CDD" id="cd08771">
    <property type="entry name" value="DLP_1"/>
    <property type="match status" value="1"/>
</dbReference>
<feature type="region of interest" description="Disordered" evidence="4">
    <location>
        <begin position="701"/>
        <end position="783"/>
    </location>
</feature>
<evidence type="ECO:0000313" key="7">
    <source>
        <dbReference type="EMBL" id="KAH8700275.1"/>
    </source>
</evidence>